<keyword evidence="2" id="KW-0479">Metal-binding</keyword>
<dbReference type="Gene3D" id="3.60.130.10">
    <property type="entry name" value="Clavaminate synthase-like"/>
    <property type="match status" value="1"/>
</dbReference>
<comment type="similarity">
    <text evidence="1">Belongs to the TfdA dioxygenase family.</text>
</comment>
<evidence type="ECO:0000256" key="5">
    <source>
        <dbReference type="ARBA" id="ARBA00023004"/>
    </source>
</evidence>
<evidence type="ECO:0000256" key="1">
    <source>
        <dbReference type="ARBA" id="ARBA00005896"/>
    </source>
</evidence>
<organism evidence="7 8">
    <name type="scientific">Yinghuangia aomiensis</name>
    <dbReference type="NCBI Taxonomy" id="676205"/>
    <lineage>
        <taxon>Bacteria</taxon>
        <taxon>Bacillati</taxon>
        <taxon>Actinomycetota</taxon>
        <taxon>Actinomycetes</taxon>
        <taxon>Kitasatosporales</taxon>
        <taxon>Streptomycetaceae</taxon>
        <taxon>Yinghuangia</taxon>
    </lineage>
</organism>
<dbReference type="Proteomes" id="UP001500466">
    <property type="component" value="Unassembled WGS sequence"/>
</dbReference>
<keyword evidence="8" id="KW-1185">Reference proteome</keyword>
<keyword evidence="5" id="KW-0408">Iron</keyword>
<keyword evidence="4" id="KW-0560">Oxidoreductase</keyword>
<dbReference type="InterPro" id="IPR051323">
    <property type="entry name" value="AtsK-like"/>
</dbReference>
<dbReference type="InterPro" id="IPR042098">
    <property type="entry name" value="TauD-like_sf"/>
</dbReference>
<dbReference type="EMBL" id="BAABHS010000028">
    <property type="protein sequence ID" value="GAA4984455.1"/>
    <property type="molecule type" value="Genomic_DNA"/>
</dbReference>
<proteinExistence type="inferred from homology"/>
<evidence type="ECO:0000259" key="6">
    <source>
        <dbReference type="Pfam" id="PF02668"/>
    </source>
</evidence>
<feature type="domain" description="TauD/TfdA-like" evidence="6">
    <location>
        <begin position="11"/>
        <end position="257"/>
    </location>
</feature>
<protein>
    <submittedName>
        <fullName evidence="7">Taurine dioxygenase</fullName>
    </submittedName>
</protein>
<evidence type="ECO:0000313" key="7">
    <source>
        <dbReference type="EMBL" id="GAA4984455.1"/>
    </source>
</evidence>
<dbReference type="PANTHER" id="PTHR30468:SF1">
    <property type="entry name" value="ALPHA-KETOGLUTARATE-DEPENDENT SULFONATE DIOXYGENASE"/>
    <property type="match status" value="1"/>
</dbReference>
<dbReference type="GO" id="GO:0051213">
    <property type="term" value="F:dioxygenase activity"/>
    <property type="evidence" value="ECO:0007669"/>
    <property type="project" value="UniProtKB-KW"/>
</dbReference>
<name>A0ABP9I0P0_9ACTN</name>
<keyword evidence="3 7" id="KW-0223">Dioxygenase</keyword>
<evidence type="ECO:0000313" key="8">
    <source>
        <dbReference type="Proteomes" id="UP001500466"/>
    </source>
</evidence>
<evidence type="ECO:0000256" key="4">
    <source>
        <dbReference type="ARBA" id="ARBA00023002"/>
    </source>
</evidence>
<dbReference type="InterPro" id="IPR003819">
    <property type="entry name" value="TauD/TfdA-like"/>
</dbReference>
<dbReference type="PANTHER" id="PTHR30468">
    <property type="entry name" value="ALPHA-KETOGLUTARATE-DEPENDENT SULFONATE DIOXYGENASE"/>
    <property type="match status" value="1"/>
</dbReference>
<comment type="caution">
    <text evidence="7">The sequence shown here is derived from an EMBL/GenBank/DDBJ whole genome shotgun (WGS) entry which is preliminary data.</text>
</comment>
<dbReference type="Pfam" id="PF02668">
    <property type="entry name" value="TauD"/>
    <property type="match status" value="1"/>
</dbReference>
<accession>A0ABP9I0P0</accession>
<dbReference type="SUPFAM" id="SSF51197">
    <property type="entry name" value="Clavaminate synthase-like"/>
    <property type="match status" value="1"/>
</dbReference>
<evidence type="ECO:0000256" key="3">
    <source>
        <dbReference type="ARBA" id="ARBA00022964"/>
    </source>
</evidence>
<evidence type="ECO:0000256" key="2">
    <source>
        <dbReference type="ARBA" id="ARBA00022723"/>
    </source>
</evidence>
<gene>
    <name evidence="7" type="primary">tauD_3</name>
    <name evidence="7" type="ORF">GCM10023205_63170</name>
</gene>
<reference evidence="8" key="1">
    <citation type="journal article" date="2019" name="Int. J. Syst. Evol. Microbiol.">
        <title>The Global Catalogue of Microorganisms (GCM) 10K type strain sequencing project: providing services to taxonomists for standard genome sequencing and annotation.</title>
        <authorList>
            <consortium name="The Broad Institute Genomics Platform"/>
            <consortium name="The Broad Institute Genome Sequencing Center for Infectious Disease"/>
            <person name="Wu L."/>
            <person name="Ma J."/>
        </authorList>
    </citation>
    <scope>NUCLEOTIDE SEQUENCE [LARGE SCALE GENOMIC DNA]</scope>
    <source>
        <strain evidence="8">JCM 17986</strain>
    </source>
</reference>
<sequence length="263" mass="29016">MSPVSPVSPTITPMPQALGAVVTGLPETFDGAVAAQLNDAWMRHQVLFFPQAHLDDERLIALGSLFGNLAATSPGRADDHRQQTVLGAHGEILEIDADRERANAWHTDVTWAETPPTGALLSMRTCPERGGDTMWLDQYRAYETLSEPVRTLVDGLRAVHGRPPSTGEHTHPAVITHPVTGRRALFVNRGWTTRFEGMSSIESTGLLRMLCDHAERPENTVRWTWTPGDAALWDNRCTQHYAVNDYGTAKRVLHRVTIFAPAA</sequence>